<evidence type="ECO:0000313" key="2">
    <source>
        <dbReference type="EMBL" id="GAA0476900.1"/>
    </source>
</evidence>
<evidence type="ECO:0000313" key="3">
    <source>
        <dbReference type="Proteomes" id="UP001499895"/>
    </source>
</evidence>
<keyword evidence="3" id="KW-1185">Reference proteome</keyword>
<dbReference type="PANTHER" id="PTHR30348">
    <property type="entry name" value="UNCHARACTERIZED PROTEIN YECE"/>
    <property type="match status" value="1"/>
</dbReference>
<accession>A0ABP3KDA2</accession>
<dbReference type="PANTHER" id="PTHR30348:SF13">
    <property type="entry name" value="UPF0759 PROTEIN YUNF"/>
    <property type="match status" value="1"/>
</dbReference>
<dbReference type="RefSeq" id="WP_344093358.1">
    <property type="nucleotide sequence ID" value="NZ_BAAAHB010000054.1"/>
</dbReference>
<feature type="region of interest" description="Disordered" evidence="1">
    <location>
        <begin position="298"/>
        <end position="328"/>
    </location>
</feature>
<dbReference type="Proteomes" id="UP001499895">
    <property type="component" value="Unassembled WGS sequence"/>
</dbReference>
<comment type="caution">
    <text evidence="2">The sequence shown here is derived from an EMBL/GenBank/DDBJ whole genome shotgun (WGS) entry which is preliminary data.</text>
</comment>
<dbReference type="EMBL" id="BAAAHB010000054">
    <property type="protein sequence ID" value="GAA0476900.1"/>
    <property type="molecule type" value="Genomic_DNA"/>
</dbReference>
<dbReference type="Pfam" id="PF01904">
    <property type="entry name" value="DUF72"/>
    <property type="match status" value="1"/>
</dbReference>
<organism evidence="2 3">
    <name type="scientific">Streptomyces stramineus</name>
    <dbReference type="NCBI Taxonomy" id="173861"/>
    <lineage>
        <taxon>Bacteria</taxon>
        <taxon>Bacillati</taxon>
        <taxon>Actinomycetota</taxon>
        <taxon>Actinomycetes</taxon>
        <taxon>Kitasatosporales</taxon>
        <taxon>Streptomycetaceae</taxon>
        <taxon>Streptomyces</taxon>
    </lineage>
</organism>
<dbReference type="InterPro" id="IPR036520">
    <property type="entry name" value="UPF0759_sf"/>
</dbReference>
<dbReference type="Gene3D" id="3.20.20.410">
    <property type="entry name" value="Protein of unknown function UPF0759"/>
    <property type="match status" value="1"/>
</dbReference>
<protein>
    <submittedName>
        <fullName evidence="2">DUF72 domain-containing protein</fullName>
    </submittedName>
</protein>
<proteinExistence type="predicted"/>
<dbReference type="InterPro" id="IPR002763">
    <property type="entry name" value="DUF72"/>
</dbReference>
<sequence length="328" mass="35713">MATILVGTCSWTDPALLADGWYPPGARGPEGRLRYYATRFPVVEVDATYYGLPSARNSELWARRTPAEFTFDVKAFAPLTGHTVRARALPPDLRPPGCAPERRLARAELPGGVVDELWQRFTAALRPLRESGKLGSVLLQLPPWVRPGAGARAYLAECRARAPELPLAVEFRHPAWLEPGERQRTLDTLRAHRMASVATDTAQTVSGAMPPVSEVTCPDLAVVRFHGRSPSWGTGSKEDRFRHRYTEGELAPWTRRIQRLARLAEEVHVLFNNCCGDAAVSAASAMRRLLTATAGPEDTAVVRGGTPAAHGCVPSDASPRGPGQPTLF</sequence>
<reference evidence="3" key="1">
    <citation type="journal article" date="2019" name="Int. J. Syst. Evol. Microbiol.">
        <title>The Global Catalogue of Microorganisms (GCM) 10K type strain sequencing project: providing services to taxonomists for standard genome sequencing and annotation.</title>
        <authorList>
            <consortium name="The Broad Institute Genomics Platform"/>
            <consortium name="The Broad Institute Genome Sequencing Center for Infectious Disease"/>
            <person name="Wu L."/>
            <person name="Ma J."/>
        </authorList>
    </citation>
    <scope>NUCLEOTIDE SEQUENCE [LARGE SCALE GENOMIC DNA]</scope>
    <source>
        <strain evidence="3">JCM 10649</strain>
    </source>
</reference>
<name>A0ABP3KDA2_9ACTN</name>
<dbReference type="SUPFAM" id="SSF117396">
    <property type="entry name" value="TM1631-like"/>
    <property type="match status" value="1"/>
</dbReference>
<gene>
    <name evidence="2" type="ORF">GCM10009544_43620</name>
</gene>
<evidence type="ECO:0000256" key="1">
    <source>
        <dbReference type="SAM" id="MobiDB-lite"/>
    </source>
</evidence>